<sequence>MSLVQSVDNVALLPAYLAAGTAVLVLLVDLLVARPAVTVAVASLGAAGTATGAGLVGAAGDRRTFCVAADCSWVWNGRAALVAVVVALLTLGVLAISGPLLRAGRTPTGEYCFLLACAMTGGVVLGAAGDLITLVVALETLTLPLYVLVGLRRGSLAGAEAAVTFFVVSVVATTVTLLGAALLYAVTGTLHLDRLGATLAARNDLTDLPLTAVAVALVVAGLAFKVAAVPFHAWAPATYDGAPLPVAAYLSTASKLGGVVALLAVVQRSLPGEVTGPVLAVLAVLTMTVGNLVALRQRRTVRLLAWSSVAQAGYILAPLGALALAAGRTPDARAGAYAAAVAYTVFFVLLELAAFAAVVALRPADGDGGTLADLRGAARRHPWVGGAFALALIGLAGLPPGLAGLFAKVTVVRSLLAGHAGWLALVVALNAVLGLAYYLRVAASVYATPGPAAAPLRPARLVLVALGVATVAAVVIGVAPQLVLDVAAR</sequence>
<feature type="transmembrane region" description="Helical" evidence="5">
    <location>
        <begin position="12"/>
        <end position="32"/>
    </location>
</feature>
<dbReference type="InterPro" id="IPR010096">
    <property type="entry name" value="NADH-Q_OxRdtase_suN/2"/>
</dbReference>
<dbReference type="GO" id="GO:0012505">
    <property type="term" value="C:endomembrane system"/>
    <property type="evidence" value="ECO:0007669"/>
    <property type="project" value="UniProtKB-SubCell"/>
</dbReference>
<feature type="transmembrane region" description="Helical" evidence="5">
    <location>
        <begin position="113"/>
        <end position="141"/>
    </location>
</feature>
<dbReference type="STRING" id="946078.GA0070622_1256"/>
<keyword evidence="2 5" id="KW-0812">Transmembrane</keyword>
<dbReference type="AlphaFoldDB" id="A0A1A9B5E4"/>
<comment type="function">
    <text evidence="5">NDH-1 shuttles electrons from NADH, via FMN and iron-sulfur (Fe-S) centers, to quinones in the respiratory chain. The immediate electron acceptor for the enzyme in this species is believed to be a menaquinone. Couples the redox reaction to proton translocation (for every two electrons transferred, four hydrogen ions are translocated across the cytoplasmic membrane), and thus conserves the redox energy in a proton gradient.</text>
</comment>
<dbReference type="Proteomes" id="UP000199558">
    <property type="component" value="Unassembled WGS sequence"/>
</dbReference>
<feature type="transmembrane region" description="Helical" evidence="5">
    <location>
        <begin position="208"/>
        <end position="234"/>
    </location>
</feature>
<dbReference type="OrthoDB" id="9811718at2"/>
<dbReference type="RefSeq" id="WP_091569945.1">
    <property type="nucleotide sequence ID" value="NZ_FLRH01000003.1"/>
</dbReference>
<accession>A0A1A9B5E4</accession>
<dbReference type="InterPro" id="IPR001750">
    <property type="entry name" value="ND/Mrp_TM"/>
</dbReference>
<comment type="similarity">
    <text evidence="5">Belongs to the complex I subunit 2 family.</text>
</comment>
<comment type="subunit">
    <text evidence="5">NDH-1 is composed of 14 different subunits. Subunits NuoA, H, J, K, L, M, N constitute the membrane sector of the complex.</text>
</comment>
<dbReference type="EMBL" id="FLRH01000003">
    <property type="protein sequence ID" value="SBT64286.1"/>
    <property type="molecule type" value="Genomic_DNA"/>
</dbReference>
<evidence type="ECO:0000313" key="9">
    <source>
        <dbReference type="Proteomes" id="UP000199558"/>
    </source>
</evidence>
<dbReference type="EC" id="7.1.1.-" evidence="5"/>
<feature type="transmembrane region" description="Helical" evidence="5">
    <location>
        <begin position="161"/>
        <end position="187"/>
    </location>
</feature>
<evidence type="ECO:0000256" key="2">
    <source>
        <dbReference type="ARBA" id="ARBA00022692"/>
    </source>
</evidence>
<keyword evidence="4 5" id="KW-0472">Membrane</keyword>
<proteinExistence type="inferred from homology"/>
<evidence type="ECO:0000313" key="8">
    <source>
        <dbReference type="EMBL" id="SBT64286.1"/>
    </source>
</evidence>
<evidence type="ECO:0000259" key="7">
    <source>
        <dbReference type="Pfam" id="PF00361"/>
    </source>
</evidence>
<dbReference type="PANTHER" id="PTHR22773">
    <property type="entry name" value="NADH DEHYDROGENASE"/>
    <property type="match status" value="1"/>
</dbReference>
<keyword evidence="5" id="KW-1003">Cell membrane</keyword>
<feature type="transmembrane region" description="Helical" evidence="5">
    <location>
        <begin position="419"/>
        <end position="439"/>
    </location>
</feature>
<dbReference type="GO" id="GO:0050136">
    <property type="term" value="F:NADH dehydrogenase (quinone) (non-electrogenic) activity"/>
    <property type="evidence" value="ECO:0007669"/>
    <property type="project" value="UniProtKB-UniRule"/>
</dbReference>
<feature type="transmembrane region" description="Helical" evidence="5">
    <location>
        <begin position="337"/>
        <end position="361"/>
    </location>
</feature>
<gene>
    <name evidence="5" type="primary">nuoN</name>
    <name evidence="8" type="ORF">GA0070622_1256</name>
</gene>
<evidence type="ECO:0000256" key="1">
    <source>
        <dbReference type="ARBA" id="ARBA00004127"/>
    </source>
</evidence>
<reference evidence="9" key="1">
    <citation type="submission" date="2016-06" db="EMBL/GenBank/DDBJ databases">
        <authorList>
            <person name="Varghese N."/>
            <person name="Submissions Spin"/>
        </authorList>
    </citation>
    <scope>NUCLEOTIDE SEQUENCE [LARGE SCALE GENOMIC DNA]</scope>
    <source>
        <strain evidence="9">DSM 45794</strain>
    </source>
</reference>
<feature type="transmembrane region" description="Helical" evidence="5">
    <location>
        <begin position="39"/>
        <end position="59"/>
    </location>
</feature>
<keyword evidence="5" id="KW-0813">Transport</keyword>
<feature type="transmembrane region" description="Helical" evidence="5">
    <location>
        <begin position="246"/>
        <end position="266"/>
    </location>
</feature>
<feature type="transmembrane region" description="Helical" evidence="5">
    <location>
        <begin position="79"/>
        <end position="101"/>
    </location>
</feature>
<organism evidence="8 9">
    <name type="scientific">Micromonospora sediminicola</name>
    <dbReference type="NCBI Taxonomy" id="946078"/>
    <lineage>
        <taxon>Bacteria</taxon>
        <taxon>Bacillati</taxon>
        <taxon>Actinomycetota</taxon>
        <taxon>Actinomycetes</taxon>
        <taxon>Micromonosporales</taxon>
        <taxon>Micromonosporaceae</taxon>
        <taxon>Micromonospora</taxon>
    </lineage>
</organism>
<evidence type="ECO:0000256" key="6">
    <source>
        <dbReference type="RuleBase" id="RU000320"/>
    </source>
</evidence>
<comment type="subcellular location">
    <subcellularLocation>
        <location evidence="5">Cell membrane</location>
        <topology evidence="5">Multi-pass membrane protein</topology>
    </subcellularLocation>
    <subcellularLocation>
        <location evidence="1">Endomembrane system</location>
        <topology evidence="1">Multi-pass membrane protein</topology>
    </subcellularLocation>
    <subcellularLocation>
        <location evidence="6">Membrane</location>
        <topology evidence="6">Multi-pass membrane protein</topology>
    </subcellularLocation>
</comment>
<protein>
    <recommendedName>
        <fullName evidence="5">NADH-quinone oxidoreductase subunit N</fullName>
        <ecNumber evidence="5">7.1.1.-</ecNumber>
    </recommendedName>
    <alternativeName>
        <fullName evidence="5">NADH dehydrogenase I subunit N</fullName>
    </alternativeName>
    <alternativeName>
        <fullName evidence="5">NDH-1 subunit N</fullName>
    </alternativeName>
</protein>
<keyword evidence="5" id="KW-0874">Quinone</keyword>
<evidence type="ECO:0000256" key="5">
    <source>
        <dbReference type="HAMAP-Rule" id="MF_00445"/>
    </source>
</evidence>
<dbReference type="Pfam" id="PF00361">
    <property type="entry name" value="Proton_antipo_M"/>
    <property type="match status" value="1"/>
</dbReference>
<keyword evidence="5" id="KW-1278">Translocase</keyword>
<keyword evidence="5" id="KW-0520">NAD</keyword>
<keyword evidence="9" id="KW-1185">Reference proteome</keyword>
<keyword evidence="3 5" id="KW-1133">Transmembrane helix</keyword>
<dbReference type="GO" id="GO:0042773">
    <property type="term" value="P:ATP synthesis coupled electron transport"/>
    <property type="evidence" value="ECO:0007669"/>
    <property type="project" value="InterPro"/>
</dbReference>
<comment type="catalytic activity">
    <reaction evidence="5">
        <text>a quinone + NADH + 5 H(+)(in) = a quinol + NAD(+) + 4 H(+)(out)</text>
        <dbReference type="Rhea" id="RHEA:57888"/>
        <dbReference type="ChEBI" id="CHEBI:15378"/>
        <dbReference type="ChEBI" id="CHEBI:24646"/>
        <dbReference type="ChEBI" id="CHEBI:57540"/>
        <dbReference type="ChEBI" id="CHEBI:57945"/>
        <dbReference type="ChEBI" id="CHEBI:132124"/>
    </reaction>
</comment>
<feature type="transmembrane region" description="Helical" evidence="5">
    <location>
        <begin position="303"/>
        <end position="325"/>
    </location>
</feature>
<feature type="transmembrane region" description="Helical" evidence="5">
    <location>
        <begin position="381"/>
        <end position="407"/>
    </location>
</feature>
<feature type="transmembrane region" description="Helical" evidence="5">
    <location>
        <begin position="278"/>
        <end position="297"/>
    </location>
</feature>
<feature type="transmembrane region" description="Helical" evidence="5">
    <location>
        <begin position="459"/>
        <end position="484"/>
    </location>
</feature>
<dbReference type="GO" id="GO:0048038">
    <property type="term" value="F:quinone binding"/>
    <property type="evidence" value="ECO:0007669"/>
    <property type="project" value="UniProtKB-KW"/>
</dbReference>
<evidence type="ECO:0000256" key="4">
    <source>
        <dbReference type="ARBA" id="ARBA00023136"/>
    </source>
</evidence>
<name>A0A1A9B5E4_9ACTN</name>
<dbReference type="GO" id="GO:0008137">
    <property type="term" value="F:NADH dehydrogenase (ubiquinone) activity"/>
    <property type="evidence" value="ECO:0007669"/>
    <property type="project" value="InterPro"/>
</dbReference>
<dbReference type="HAMAP" id="MF_00445">
    <property type="entry name" value="NDH1_NuoN_1"/>
    <property type="match status" value="1"/>
</dbReference>
<dbReference type="GO" id="GO:0005886">
    <property type="term" value="C:plasma membrane"/>
    <property type="evidence" value="ECO:0007669"/>
    <property type="project" value="UniProtKB-SubCell"/>
</dbReference>
<evidence type="ECO:0000256" key="3">
    <source>
        <dbReference type="ARBA" id="ARBA00022989"/>
    </source>
</evidence>
<feature type="domain" description="NADH:quinone oxidoreductase/Mrp antiporter transmembrane" evidence="7">
    <location>
        <begin position="128"/>
        <end position="433"/>
    </location>
</feature>